<gene>
    <name evidence="6" type="ORF">ACELLULO517_15305</name>
</gene>
<name>A0A963Z405_9PROT</name>
<dbReference type="InterPro" id="IPR036271">
    <property type="entry name" value="Tet_transcr_reg_TetR-rel_C_sf"/>
</dbReference>
<dbReference type="PANTHER" id="PTHR30055">
    <property type="entry name" value="HTH-TYPE TRANSCRIPTIONAL REGULATOR RUTR"/>
    <property type="match status" value="1"/>
</dbReference>
<feature type="DNA-binding region" description="H-T-H motif" evidence="4">
    <location>
        <begin position="55"/>
        <end position="74"/>
    </location>
</feature>
<dbReference type="GO" id="GO:0000976">
    <property type="term" value="F:transcription cis-regulatory region binding"/>
    <property type="evidence" value="ECO:0007669"/>
    <property type="project" value="TreeGrafter"/>
</dbReference>
<keyword evidence="7" id="KW-1185">Reference proteome</keyword>
<dbReference type="PROSITE" id="PS50977">
    <property type="entry name" value="HTH_TETR_2"/>
    <property type="match status" value="1"/>
</dbReference>
<dbReference type="Pfam" id="PF21597">
    <property type="entry name" value="TetR_C_43"/>
    <property type="match status" value="1"/>
</dbReference>
<evidence type="ECO:0000256" key="4">
    <source>
        <dbReference type="PROSITE-ProRule" id="PRU00335"/>
    </source>
</evidence>
<dbReference type="Proteomes" id="UP000721844">
    <property type="component" value="Unassembled WGS sequence"/>
</dbReference>
<dbReference type="Pfam" id="PF00440">
    <property type="entry name" value="TetR_N"/>
    <property type="match status" value="1"/>
</dbReference>
<dbReference type="PRINTS" id="PR00455">
    <property type="entry name" value="HTHTETR"/>
</dbReference>
<dbReference type="GO" id="GO:0003700">
    <property type="term" value="F:DNA-binding transcription factor activity"/>
    <property type="evidence" value="ECO:0007669"/>
    <property type="project" value="TreeGrafter"/>
</dbReference>
<evidence type="ECO:0000256" key="3">
    <source>
        <dbReference type="ARBA" id="ARBA00023163"/>
    </source>
</evidence>
<keyword evidence="1" id="KW-0805">Transcription regulation</keyword>
<comment type="caution">
    <text evidence="6">The sequence shown here is derived from an EMBL/GenBank/DDBJ whole genome shotgun (WGS) entry which is preliminary data.</text>
</comment>
<dbReference type="PANTHER" id="PTHR30055:SF234">
    <property type="entry name" value="HTH-TYPE TRANSCRIPTIONAL REGULATOR BETI"/>
    <property type="match status" value="1"/>
</dbReference>
<evidence type="ECO:0000313" key="6">
    <source>
        <dbReference type="EMBL" id="MCB8881615.1"/>
    </source>
</evidence>
<evidence type="ECO:0000313" key="7">
    <source>
        <dbReference type="Proteomes" id="UP000721844"/>
    </source>
</evidence>
<reference evidence="6 7" key="1">
    <citation type="journal article" date="2021" name="Microorganisms">
        <title>Acidisoma silvae sp. nov. and Acidisomacellulosilytica sp. nov., Two Acidophilic Bacteria Isolated from Decaying Wood, Hydrolyzing Cellulose and Producing Poly-3-hydroxybutyrate.</title>
        <authorList>
            <person name="Mieszkin S."/>
            <person name="Pouder E."/>
            <person name="Uroz S."/>
            <person name="Simon-Colin C."/>
            <person name="Alain K."/>
        </authorList>
    </citation>
    <scope>NUCLEOTIDE SEQUENCE [LARGE SCALE GENOMIC DNA]</scope>
    <source>
        <strain evidence="6 7">HW T5.17</strain>
    </source>
</reference>
<keyword evidence="3" id="KW-0804">Transcription</keyword>
<proteinExistence type="predicted"/>
<dbReference type="AlphaFoldDB" id="A0A963Z405"/>
<protein>
    <submittedName>
        <fullName evidence="6">TetR/AcrR family transcriptional regulator</fullName>
    </submittedName>
</protein>
<feature type="domain" description="HTH tetR-type" evidence="5">
    <location>
        <begin position="33"/>
        <end position="92"/>
    </location>
</feature>
<dbReference type="SUPFAM" id="SSF48498">
    <property type="entry name" value="Tetracyclin repressor-like, C-terminal domain"/>
    <property type="match status" value="1"/>
</dbReference>
<dbReference type="InterPro" id="IPR001647">
    <property type="entry name" value="HTH_TetR"/>
</dbReference>
<dbReference type="SUPFAM" id="SSF46689">
    <property type="entry name" value="Homeodomain-like"/>
    <property type="match status" value="1"/>
</dbReference>
<dbReference type="InterPro" id="IPR049445">
    <property type="entry name" value="TetR_SbtR-like_C"/>
</dbReference>
<dbReference type="InterPro" id="IPR050109">
    <property type="entry name" value="HTH-type_TetR-like_transc_reg"/>
</dbReference>
<dbReference type="InterPro" id="IPR009057">
    <property type="entry name" value="Homeodomain-like_sf"/>
</dbReference>
<accession>A0A963Z405</accession>
<keyword evidence="2 4" id="KW-0238">DNA-binding</keyword>
<dbReference type="Gene3D" id="1.10.357.10">
    <property type="entry name" value="Tetracycline Repressor, domain 2"/>
    <property type="match status" value="1"/>
</dbReference>
<dbReference type="EMBL" id="JAESVA010000005">
    <property type="protein sequence ID" value="MCB8881615.1"/>
    <property type="molecule type" value="Genomic_DNA"/>
</dbReference>
<evidence type="ECO:0000256" key="1">
    <source>
        <dbReference type="ARBA" id="ARBA00023015"/>
    </source>
</evidence>
<organism evidence="6 7">
    <name type="scientific">Acidisoma cellulosilyticum</name>
    <dbReference type="NCBI Taxonomy" id="2802395"/>
    <lineage>
        <taxon>Bacteria</taxon>
        <taxon>Pseudomonadati</taxon>
        <taxon>Pseudomonadota</taxon>
        <taxon>Alphaproteobacteria</taxon>
        <taxon>Acetobacterales</taxon>
        <taxon>Acidocellaceae</taxon>
        <taxon>Acidisoma</taxon>
    </lineage>
</organism>
<evidence type="ECO:0000259" key="5">
    <source>
        <dbReference type="PROSITE" id="PS50977"/>
    </source>
</evidence>
<sequence>MSPLYIRRNPPFIKRDFAVTPPAPIRKPRADSQRNREKLLSVAKDAFAAQGPDVSLEEIARRTGVGIGTLYRHFPNRDAIIADVYRREVGQLAGAAAELLDSHPPLDALRAWMRLFVDYIGAKKIMASALNSLAGGTTELYAASGPLITNAIALLLDRCKADGAIRPDAEPMDLMMALVGVAYNTSAGPGWQAAALRVVDILIAGIKQMDSPQAAL</sequence>
<evidence type="ECO:0000256" key="2">
    <source>
        <dbReference type="ARBA" id="ARBA00023125"/>
    </source>
</evidence>